<reference evidence="1" key="1">
    <citation type="submission" date="2014-11" db="EMBL/GenBank/DDBJ databases">
        <authorList>
            <person name="Amaro Gonzalez C."/>
        </authorList>
    </citation>
    <scope>NUCLEOTIDE SEQUENCE</scope>
</reference>
<protein>
    <submittedName>
        <fullName evidence="1">Uncharacterized protein</fullName>
    </submittedName>
</protein>
<accession>A0A0E9UI03</accession>
<organism evidence="1">
    <name type="scientific">Anguilla anguilla</name>
    <name type="common">European freshwater eel</name>
    <name type="synonym">Muraena anguilla</name>
    <dbReference type="NCBI Taxonomy" id="7936"/>
    <lineage>
        <taxon>Eukaryota</taxon>
        <taxon>Metazoa</taxon>
        <taxon>Chordata</taxon>
        <taxon>Craniata</taxon>
        <taxon>Vertebrata</taxon>
        <taxon>Euteleostomi</taxon>
        <taxon>Actinopterygii</taxon>
        <taxon>Neopterygii</taxon>
        <taxon>Teleostei</taxon>
        <taxon>Anguilliformes</taxon>
        <taxon>Anguillidae</taxon>
        <taxon>Anguilla</taxon>
    </lineage>
</organism>
<dbReference type="AlphaFoldDB" id="A0A0E9UI03"/>
<sequence length="54" mass="6794">MFYVLKVHKHLMNRRQNQHVSQLPMLHCNHVFLFFSRDYVFLTKYCTNNYVFRQ</sequence>
<proteinExistence type="predicted"/>
<dbReference type="EMBL" id="GBXM01043210">
    <property type="protein sequence ID" value="JAH65367.1"/>
    <property type="molecule type" value="Transcribed_RNA"/>
</dbReference>
<evidence type="ECO:0000313" key="1">
    <source>
        <dbReference type="EMBL" id="JAH65367.1"/>
    </source>
</evidence>
<name>A0A0E9UI03_ANGAN</name>
<reference evidence="1" key="2">
    <citation type="journal article" date="2015" name="Fish Shellfish Immunol.">
        <title>Early steps in the European eel (Anguilla anguilla)-Vibrio vulnificus interaction in the gills: Role of the RtxA13 toxin.</title>
        <authorList>
            <person name="Callol A."/>
            <person name="Pajuelo D."/>
            <person name="Ebbesson L."/>
            <person name="Teles M."/>
            <person name="MacKenzie S."/>
            <person name="Amaro C."/>
        </authorList>
    </citation>
    <scope>NUCLEOTIDE SEQUENCE</scope>
</reference>